<dbReference type="PANTHER" id="PTHR33086:SF98">
    <property type="entry name" value="OS05G0468200 PROTEIN"/>
    <property type="match status" value="1"/>
</dbReference>
<accession>A0AAV5CS40</accession>
<sequence>MLLRRVGGISAAVSNLLRRRFSAAAASRPGWAMIYHAPLVRSSAPRPSLQLLEPPCASHLLVPVHLVDPRPDDDPSAYGSNSMRRFQGGFIHATSGDGLLLIDFLDIRDMDPLAANYAHVRAIHSGCEFGADDPDVLRFVCNPLSGEMFGLPDAGGTKKVATWHSHGLLTHSARGYGPPDRYAVVEMKVEADPYTGGVLFAVTRFLSETGKWEKVGFAFGIQRGLQLQWRMTPDHEVLAFAGRLWWVDVSRGAICFDPFSDQTDFRFVELPRDSVTD</sequence>
<evidence type="ECO:0000313" key="2">
    <source>
        <dbReference type="Proteomes" id="UP001054889"/>
    </source>
</evidence>
<organism evidence="1 2">
    <name type="scientific">Eleusine coracana subsp. coracana</name>
    <dbReference type="NCBI Taxonomy" id="191504"/>
    <lineage>
        <taxon>Eukaryota</taxon>
        <taxon>Viridiplantae</taxon>
        <taxon>Streptophyta</taxon>
        <taxon>Embryophyta</taxon>
        <taxon>Tracheophyta</taxon>
        <taxon>Spermatophyta</taxon>
        <taxon>Magnoliopsida</taxon>
        <taxon>Liliopsida</taxon>
        <taxon>Poales</taxon>
        <taxon>Poaceae</taxon>
        <taxon>PACMAD clade</taxon>
        <taxon>Chloridoideae</taxon>
        <taxon>Cynodonteae</taxon>
        <taxon>Eleusininae</taxon>
        <taxon>Eleusine</taxon>
    </lineage>
</organism>
<evidence type="ECO:0000313" key="1">
    <source>
        <dbReference type="EMBL" id="GJN00727.1"/>
    </source>
</evidence>
<dbReference type="AlphaFoldDB" id="A0AAV5CS40"/>
<protein>
    <recommendedName>
        <fullName evidence="3">DUF1618 domain-containing protein</fullName>
    </recommendedName>
</protein>
<keyword evidence="2" id="KW-1185">Reference proteome</keyword>
<dbReference type="EMBL" id="BQKI01000008">
    <property type="protein sequence ID" value="GJN00727.1"/>
    <property type="molecule type" value="Genomic_DNA"/>
</dbReference>
<reference evidence="1" key="1">
    <citation type="journal article" date="2018" name="DNA Res.">
        <title>Multiple hybrid de novo genome assembly of finger millet, an orphan allotetraploid crop.</title>
        <authorList>
            <person name="Hatakeyama M."/>
            <person name="Aluri S."/>
            <person name="Balachadran M.T."/>
            <person name="Sivarajan S.R."/>
            <person name="Patrignani A."/>
            <person name="Gruter S."/>
            <person name="Poveda L."/>
            <person name="Shimizu-Inatsugi R."/>
            <person name="Baeten J."/>
            <person name="Francoijs K.J."/>
            <person name="Nataraja K.N."/>
            <person name="Reddy Y.A.N."/>
            <person name="Phadnis S."/>
            <person name="Ravikumar R.L."/>
            <person name="Schlapbach R."/>
            <person name="Sreeman S.M."/>
            <person name="Shimizu K.K."/>
        </authorList>
    </citation>
    <scope>NUCLEOTIDE SEQUENCE</scope>
</reference>
<name>A0AAV5CS40_ELECO</name>
<proteinExistence type="predicted"/>
<dbReference type="Proteomes" id="UP001054889">
    <property type="component" value="Unassembled WGS sequence"/>
</dbReference>
<dbReference type="PANTHER" id="PTHR33086">
    <property type="entry name" value="OS05G0468200 PROTEIN-RELATED"/>
    <property type="match status" value="1"/>
</dbReference>
<reference evidence="1" key="2">
    <citation type="submission" date="2021-12" db="EMBL/GenBank/DDBJ databases">
        <title>Resequencing data analysis of finger millet.</title>
        <authorList>
            <person name="Hatakeyama M."/>
            <person name="Aluri S."/>
            <person name="Balachadran M.T."/>
            <person name="Sivarajan S.R."/>
            <person name="Poveda L."/>
            <person name="Shimizu-Inatsugi R."/>
            <person name="Schlapbach R."/>
            <person name="Sreeman S.M."/>
            <person name="Shimizu K.K."/>
        </authorList>
    </citation>
    <scope>NUCLEOTIDE SEQUENCE</scope>
</reference>
<comment type="caution">
    <text evidence="1">The sequence shown here is derived from an EMBL/GenBank/DDBJ whole genome shotgun (WGS) entry which is preliminary data.</text>
</comment>
<evidence type="ECO:0008006" key="3">
    <source>
        <dbReference type="Google" id="ProtNLM"/>
    </source>
</evidence>
<gene>
    <name evidence="1" type="primary">ga17929</name>
    <name evidence="1" type="ORF">PR202_ga17929</name>
</gene>